<name>A0A5J9SG01_9POAL</name>
<feature type="region of interest" description="Disordered" evidence="1">
    <location>
        <begin position="1"/>
        <end position="20"/>
    </location>
</feature>
<dbReference type="Proteomes" id="UP000324897">
    <property type="component" value="Unassembled WGS sequence"/>
</dbReference>
<dbReference type="AlphaFoldDB" id="A0A5J9SG01"/>
<keyword evidence="3" id="KW-1185">Reference proteome</keyword>
<dbReference type="Gramene" id="TVT97195">
    <property type="protein sequence ID" value="TVT97195"/>
    <property type="gene ID" value="EJB05_57567"/>
</dbReference>
<feature type="compositionally biased region" description="Low complexity" evidence="1">
    <location>
        <begin position="1"/>
        <end position="11"/>
    </location>
</feature>
<organism evidence="2 3">
    <name type="scientific">Eragrostis curvula</name>
    <name type="common">weeping love grass</name>
    <dbReference type="NCBI Taxonomy" id="38414"/>
    <lineage>
        <taxon>Eukaryota</taxon>
        <taxon>Viridiplantae</taxon>
        <taxon>Streptophyta</taxon>
        <taxon>Embryophyta</taxon>
        <taxon>Tracheophyta</taxon>
        <taxon>Spermatophyta</taxon>
        <taxon>Magnoliopsida</taxon>
        <taxon>Liliopsida</taxon>
        <taxon>Poales</taxon>
        <taxon>Poaceae</taxon>
        <taxon>PACMAD clade</taxon>
        <taxon>Chloridoideae</taxon>
        <taxon>Eragrostideae</taxon>
        <taxon>Eragrostidinae</taxon>
        <taxon>Eragrostis</taxon>
    </lineage>
</organism>
<evidence type="ECO:0000313" key="3">
    <source>
        <dbReference type="Proteomes" id="UP000324897"/>
    </source>
</evidence>
<sequence length="115" mass="12774">ASRPQLRSSPLPSTPRRRSIGGVVSGEFRPLDRLVAVLRQLFTLFLALPFSFPFAFPNRGVLDAGARSDSCRSEVAFAVRLSLASVNHHKGLLLESRKVQLEVVTAKIQHAWKMH</sequence>
<comment type="caution">
    <text evidence="2">The sequence shown here is derived from an EMBL/GenBank/DDBJ whole genome shotgun (WGS) entry which is preliminary data.</text>
</comment>
<accession>A0A5J9SG01</accession>
<reference evidence="2 3" key="1">
    <citation type="journal article" date="2019" name="Sci. Rep.">
        <title>A high-quality genome of Eragrostis curvula grass provides insights into Poaceae evolution and supports new strategies to enhance forage quality.</title>
        <authorList>
            <person name="Carballo J."/>
            <person name="Santos B.A.C.M."/>
            <person name="Zappacosta D."/>
            <person name="Garbus I."/>
            <person name="Selva J.P."/>
            <person name="Gallo C.A."/>
            <person name="Diaz A."/>
            <person name="Albertini E."/>
            <person name="Caccamo M."/>
            <person name="Echenique V."/>
        </authorList>
    </citation>
    <scope>NUCLEOTIDE SEQUENCE [LARGE SCALE GENOMIC DNA]</scope>
    <source>
        <strain evidence="3">cv. Victoria</strain>
        <tissue evidence="2">Leaf</tissue>
    </source>
</reference>
<feature type="non-terminal residue" evidence="2">
    <location>
        <position position="1"/>
    </location>
</feature>
<dbReference type="EMBL" id="RWGY01001056">
    <property type="protein sequence ID" value="TVT97195.1"/>
    <property type="molecule type" value="Genomic_DNA"/>
</dbReference>
<gene>
    <name evidence="2" type="ORF">EJB05_57567</name>
</gene>
<protein>
    <submittedName>
        <fullName evidence="2">Uncharacterized protein</fullName>
    </submittedName>
</protein>
<evidence type="ECO:0000256" key="1">
    <source>
        <dbReference type="SAM" id="MobiDB-lite"/>
    </source>
</evidence>
<evidence type="ECO:0000313" key="2">
    <source>
        <dbReference type="EMBL" id="TVT97195.1"/>
    </source>
</evidence>
<proteinExistence type="predicted"/>